<dbReference type="Pfam" id="PF00543">
    <property type="entry name" value="P-II"/>
    <property type="match status" value="1"/>
</dbReference>
<comment type="caution">
    <text evidence="1">The sequence shown here is derived from an EMBL/GenBank/DDBJ whole genome shotgun (WGS) entry which is preliminary data.</text>
</comment>
<dbReference type="Gene3D" id="3.30.70.120">
    <property type="match status" value="1"/>
</dbReference>
<dbReference type="GO" id="GO:0030234">
    <property type="term" value="F:enzyme regulator activity"/>
    <property type="evidence" value="ECO:0007669"/>
    <property type="project" value="InterPro"/>
</dbReference>
<dbReference type="GO" id="GO:0006808">
    <property type="term" value="P:regulation of nitrogen utilization"/>
    <property type="evidence" value="ECO:0007669"/>
    <property type="project" value="InterPro"/>
</dbReference>
<dbReference type="RefSeq" id="WP_003045051.1">
    <property type="nucleotide sequence ID" value="NZ_JBMSBF010000067.1"/>
</dbReference>
<dbReference type="InterPro" id="IPR002187">
    <property type="entry name" value="N-reg_PII"/>
</dbReference>
<gene>
    <name evidence="1" type="ORF">BVI061214_02349</name>
</gene>
<dbReference type="Proteomes" id="UP000037685">
    <property type="component" value="Unassembled WGS sequence"/>
</dbReference>
<evidence type="ECO:0000313" key="2">
    <source>
        <dbReference type="Proteomes" id="UP000037685"/>
    </source>
</evidence>
<accession>A0A0M9AHT5</accession>
<dbReference type="PATRIC" id="fig|271.14.peg.2426"/>
<dbReference type="SUPFAM" id="SSF54913">
    <property type="entry name" value="GlnB-like"/>
    <property type="match status" value="1"/>
</dbReference>
<dbReference type="AlphaFoldDB" id="A0A0M9AHT5"/>
<dbReference type="InterPro" id="IPR011322">
    <property type="entry name" value="N-reg_PII-like_a/b"/>
</dbReference>
<sequence length="100" mass="11408">MDLVPLKLVTIVAESLLEKKLVEEIKRLGAKGYTITPARGEGSRGLRSVDWEGQNIRLETIVPEEVALKILQRLQEAYFPHYAVIAYVENVWVVRGEKYI</sequence>
<proteinExistence type="predicted"/>
<dbReference type="InterPro" id="IPR015867">
    <property type="entry name" value="N-reg_PII/ATP_PRibTrfase_C"/>
</dbReference>
<organism evidence="1 2">
    <name type="scientific">Thermus aquaticus</name>
    <dbReference type="NCBI Taxonomy" id="271"/>
    <lineage>
        <taxon>Bacteria</taxon>
        <taxon>Thermotogati</taxon>
        <taxon>Deinococcota</taxon>
        <taxon>Deinococci</taxon>
        <taxon>Thermales</taxon>
        <taxon>Thermaceae</taxon>
        <taxon>Thermus</taxon>
    </lineage>
</organism>
<evidence type="ECO:0000313" key="1">
    <source>
        <dbReference type="EMBL" id="KOX91145.1"/>
    </source>
</evidence>
<protein>
    <submittedName>
        <fullName evidence="1">Membrane-associated protein</fullName>
    </submittedName>
</protein>
<name>A0A0M9AHT5_THEAQ</name>
<reference evidence="1 2" key="1">
    <citation type="submission" date="2015-07" db="EMBL/GenBank/DDBJ databases">
        <authorList>
            <person name="Noorani M."/>
        </authorList>
    </citation>
    <scope>NUCLEOTIDE SEQUENCE [LARGE SCALE GENOMIC DNA]</scope>
    <source>
        <strain evidence="2">ATCC 25104 / DSM 625 / JCM 10724 / NBRC 103206 / NCIMB 11243 / YT-1</strain>
    </source>
</reference>
<dbReference type="EMBL" id="LHCI01000106">
    <property type="protein sequence ID" value="KOX91145.1"/>
    <property type="molecule type" value="Genomic_DNA"/>
</dbReference>